<evidence type="ECO:0000313" key="2">
    <source>
        <dbReference type="Proteomes" id="UP000594454"/>
    </source>
</evidence>
<dbReference type="InParanoid" id="A0A7R8V648"/>
<protein>
    <submittedName>
        <fullName evidence="1">Uncharacterized protein</fullName>
    </submittedName>
</protein>
<reference evidence="1 2" key="1">
    <citation type="submission" date="2020-11" db="EMBL/GenBank/DDBJ databases">
        <authorList>
            <person name="Wallbank WR R."/>
            <person name="Pardo Diaz C."/>
            <person name="Kozak K."/>
            <person name="Martin S."/>
            <person name="Jiggins C."/>
            <person name="Moest M."/>
            <person name="Warren A I."/>
            <person name="Generalovic N T."/>
            <person name="Byers J.R.P. K."/>
            <person name="Montejo-Kovacevich G."/>
            <person name="Yen C E."/>
        </authorList>
    </citation>
    <scope>NUCLEOTIDE SEQUENCE [LARGE SCALE GENOMIC DNA]</scope>
</reference>
<organism evidence="1 2">
    <name type="scientific">Hermetia illucens</name>
    <name type="common">Black soldier fly</name>
    <dbReference type="NCBI Taxonomy" id="343691"/>
    <lineage>
        <taxon>Eukaryota</taxon>
        <taxon>Metazoa</taxon>
        <taxon>Ecdysozoa</taxon>
        <taxon>Arthropoda</taxon>
        <taxon>Hexapoda</taxon>
        <taxon>Insecta</taxon>
        <taxon>Pterygota</taxon>
        <taxon>Neoptera</taxon>
        <taxon>Endopterygota</taxon>
        <taxon>Diptera</taxon>
        <taxon>Brachycera</taxon>
        <taxon>Stratiomyomorpha</taxon>
        <taxon>Stratiomyidae</taxon>
        <taxon>Hermetiinae</taxon>
        <taxon>Hermetia</taxon>
    </lineage>
</organism>
<name>A0A7R8V648_HERIL</name>
<dbReference type="Proteomes" id="UP000594454">
    <property type="component" value="Chromosome 6"/>
</dbReference>
<dbReference type="AlphaFoldDB" id="A0A7R8V648"/>
<evidence type="ECO:0000313" key="1">
    <source>
        <dbReference type="EMBL" id="CAD7093503.1"/>
    </source>
</evidence>
<dbReference type="EMBL" id="LR899014">
    <property type="protein sequence ID" value="CAD7093503.1"/>
    <property type="molecule type" value="Genomic_DNA"/>
</dbReference>
<sequence length="229" mass="26346">MSDDICEVSRIVKKAENEAHLRRTQSEALNRIYKLELVLKILKTLDVNQLDVPDKQRLRNSLKVLGIQDCISLPNSDKLLGLDNAETISLSYTDRKALRETLFNSIRNVCTPIVENADRMQKDIPEIFDTEAKHSDIIALEEKRRKLQQELLNAKSRKCELLKKCTELKLASYEKNAVNILVSEYKLNDVKAETLQGYLVQEFCSRTQHTVKAVKEVERFIDAELEEDG</sequence>
<dbReference type="OrthoDB" id="7757854at2759"/>
<gene>
    <name evidence="1" type="ORF">HERILL_LOCUS15780</name>
</gene>
<proteinExistence type="predicted"/>
<accession>A0A7R8V648</accession>
<dbReference type="OMA" id="YTDRKAV"/>
<dbReference type="FunCoup" id="A0A7R8V648">
    <property type="interactions" value="14"/>
</dbReference>
<keyword evidence="2" id="KW-1185">Reference proteome</keyword>